<sequence length="78" mass="8867">MVMLMVMGVEDWLRRGRRARGADANPDADADADADAHPDADRTRRRRLALAIDLFIYGGRYLLTEIVLNKQLPRNKSD</sequence>
<keyword evidence="3" id="KW-1185">Reference proteome</keyword>
<proteinExistence type="predicted"/>
<name>A0AAW2EQG9_9HYME</name>
<reference evidence="2 3" key="1">
    <citation type="submission" date="2023-03" db="EMBL/GenBank/DDBJ databases">
        <title>High recombination rates correlate with genetic variation in Cardiocondyla obscurior ants.</title>
        <authorList>
            <person name="Errbii M."/>
        </authorList>
    </citation>
    <scope>NUCLEOTIDE SEQUENCE [LARGE SCALE GENOMIC DNA]</scope>
    <source>
        <strain evidence="2">Alpha-2009</strain>
        <tissue evidence="2">Whole body</tissue>
    </source>
</reference>
<evidence type="ECO:0000256" key="1">
    <source>
        <dbReference type="SAM" id="MobiDB-lite"/>
    </source>
</evidence>
<dbReference type="EMBL" id="JADYXP020000019">
    <property type="protein sequence ID" value="KAL0105038.1"/>
    <property type="molecule type" value="Genomic_DNA"/>
</dbReference>
<gene>
    <name evidence="2" type="ORF">PUN28_016576</name>
</gene>
<evidence type="ECO:0000313" key="2">
    <source>
        <dbReference type="EMBL" id="KAL0105038.1"/>
    </source>
</evidence>
<protein>
    <submittedName>
        <fullName evidence="2">Uncharacterized protein</fullName>
    </submittedName>
</protein>
<evidence type="ECO:0000313" key="3">
    <source>
        <dbReference type="Proteomes" id="UP001430953"/>
    </source>
</evidence>
<dbReference type="AlphaFoldDB" id="A0AAW2EQG9"/>
<accession>A0AAW2EQG9</accession>
<comment type="caution">
    <text evidence="2">The sequence shown here is derived from an EMBL/GenBank/DDBJ whole genome shotgun (WGS) entry which is preliminary data.</text>
</comment>
<feature type="region of interest" description="Disordered" evidence="1">
    <location>
        <begin position="20"/>
        <end position="42"/>
    </location>
</feature>
<organism evidence="2 3">
    <name type="scientific">Cardiocondyla obscurior</name>
    <dbReference type="NCBI Taxonomy" id="286306"/>
    <lineage>
        <taxon>Eukaryota</taxon>
        <taxon>Metazoa</taxon>
        <taxon>Ecdysozoa</taxon>
        <taxon>Arthropoda</taxon>
        <taxon>Hexapoda</taxon>
        <taxon>Insecta</taxon>
        <taxon>Pterygota</taxon>
        <taxon>Neoptera</taxon>
        <taxon>Endopterygota</taxon>
        <taxon>Hymenoptera</taxon>
        <taxon>Apocrita</taxon>
        <taxon>Aculeata</taxon>
        <taxon>Formicoidea</taxon>
        <taxon>Formicidae</taxon>
        <taxon>Myrmicinae</taxon>
        <taxon>Cardiocondyla</taxon>
    </lineage>
</organism>
<dbReference type="Proteomes" id="UP001430953">
    <property type="component" value="Unassembled WGS sequence"/>
</dbReference>